<dbReference type="GeneID" id="23115818"/>
<dbReference type="EMBL" id="CACRTF010000014">
    <property type="protein sequence ID" value="VYT29145.1"/>
    <property type="molecule type" value="Genomic_DNA"/>
</dbReference>
<dbReference type="PROSITE" id="PS51257">
    <property type="entry name" value="PROKAR_LIPOPROTEIN"/>
    <property type="match status" value="1"/>
</dbReference>
<evidence type="ECO:0000256" key="3">
    <source>
        <dbReference type="ARBA" id="ARBA00022729"/>
    </source>
</evidence>
<dbReference type="InterPro" id="IPR018389">
    <property type="entry name" value="DctP_fam"/>
</dbReference>
<sequence length="372" mass="40380">MTRRFLWGLLAVVMAFGTAGCGAKETPAPATVSGQPAGAQKTGGEKNAGGEAVTETSASQSAKDDGKTYTIRIAIVSSDSHLHNTVLNEWAQEAKEKTNGRLILKVMGSSQLGGERDYVEGMQLGNIEMAQVSSAAVNGFLNDFSLLSFPYFFKDYAEMEKVFNGPMGDELFAELEGIGIKGLTWFSNGFRNVYTKNTPVTTPADMKGLKIRVMESDVMIATLNAMGASGTPMAYSELYSAIQQGVMDGAENALGNIYSDGYYEICKNVSLTEHFAPPGVVAISQKSYDSLPDDLKEYLTESAIRFGKMEREMDEKLQEEMKEKLEEKGVQINEVDKQSFIDATASVYTEYAGGISDTVKVLAEEELGKSFN</sequence>
<accession>A0A6N2VEW9</accession>
<dbReference type="Gene3D" id="3.40.190.170">
    <property type="entry name" value="Bacterial extracellular solute-binding protein, family 7"/>
    <property type="match status" value="1"/>
</dbReference>
<feature type="region of interest" description="Disordered" evidence="4">
    <location>
        <begin position="26"/>
        <end position="61"/>
    </location>
</feature>
<evidence type="ECO:0000256" key="4">
    <source>
        <dbReference type="SAM" id="MobiDB-lite"/>
    </source>
</evidence>
<comment type="similarity">
    <text evidence="1">Belongs to the bacterial solute-binding protein 7 family.</text>
</comment>
<feature type="signal peptide" evidence="5">
    <location>
        <begin position="1"/>
        <end position="23"/>
    </location>
</feature>
<dbReference type="CDD" id="cd13603">
    <property type="entry name" value="PBP2_TRAP_Siap_TeaA_like"/>
    <property type="match status" value="1"/>
</dbReference>
<dbReference type="InterPro" id="IPR004682">
    <property type="entry name" value="TRAP_DctP"/>
</dbReference>
<dbReference type="PANTHER" id="PTHR33376:SF7">
    <property type="entry name" value="C4-DICARBOXYLATE-BINDING PROTEIN DCTB"/>
    <property type="match status" value="1"/>
</dbReference>
<feature type="chain" id="PRO_5038548416" evidence="5">
    <location>
        <begin position="24"/>
        <end position="372"/>
    </location>
</feature>
<dbReference type="NCBIfam" id="TIGR00787">
    <property type="entry name" value="dctP"/>
    <property type="match status" value="1"/>
</dbReference>
<proteinExistence type="inferred from homology"/>
<dbReference type="Pfam" id="PF03480">
    <property type="entry name" value="DctP"/>
    <property type="match status" value="1"/>
</dbReference>
<gene>
    <name evidence="6" type="primary">yiaO_13</name>
    <name evidence="6" type="ORF">CBLFYP116_02720</name>
</gene>
<keyword evidence="3 5" id="KW-0732">Signal</keyword>
<dbReference type="InterPro" id="IPR038404">
    <property type="entry name" value="TRAP_DctP_sf"/>
</dbReference>
<dbReference type="RefSeq" id="WP_002577425.1">
    <property type="nucleotide sequence ID" value="NZ_BAABZS010000001.1"/>
</dbReference>
<dbReference type="PIRSF" id="PIRSF006470">
    <property type="entry name" value="DctB"/>
    <property type="match status" value="1"/>
</dbReference>
<evidence type="ECO:0000256" key="1">
    <source>
        <dbReference type="ARBA" id="ARBA00009023"/>
    </source>
</evidence>
<keyword evidence="2" id="KW-0813">Transport</keyword>
<name>A0A6N2VEW9_9FIRM</name>
<dbReference type="PANTHER" id="PTHR33376">
    <property type="match status" value="1"/>
</dbReference>
<protein>
    <submittedName>
        <fullName evidence="6">2,3-diketo-L-gulonate-binding periplasmic protein YiaO</fullName>
    </submittedName>
</protein>
<organism evidence="6">
    <name type="scientific">Enterocloster bolteae</name>
    <dbReference type="NCBI Taxonomy" id="208479"/>
    <lineage>
        <taxon>Bacteria</taxon>
        <taxon>Bacillati</taxon>
        <taxon>Bacillota</taxon>
        <taxon>Clostridia</taxon>
        <taxon>Lachnospirales</taxon>
        <taxon>Lachnospiraceae</taxon>
        <taxon>Enterocloster</taxon>
    </lineage>
</organism>
<dbReference type="GO" id="GO:0055085">
    <property type="term" value="P:transmembrane transport"/>
    <property type="evidence" value="ECO:0007669"/>
    <property type="project" value="InterPro"/>
</dbReference>
<dbReference type="AlphaFoldDB" id="A0A6N2VEW9"/>
<evidence type="ECO:0000256" key="5">
    <source>
        <dbReference type="SAM" id="SignalP"/>
    </source>
</evidence>
<evidence type="ECO:0000256" key="2">
    <source>
        <dbReference type="ARBA" id="ARBA00022448"/>
    </source>
</evidence>
<dbReference type="GO" id="GO:0030288">
    <property type="term" value="C:outer membrane-bounded periplasmic space"/>
    <property type="evidence" value="ECO:0007669"/>
    <property type="project" value="InterPro"/>
</dbReference>
<reference evidence="6" key="1">
    <citation type="submission" date="2019-11" db="EMBL/GenBank/DDBJ databases">
        <authorList>
            <person name="Feng L."/>
        </authorList>
    </citation>
    <scope>NUCLEOTIDE SEQUENCE</scope>
    <source>
        <strain evidence="6">CbolteaeLFYP116</strain>
    </source>
</reference>
<dbReference type="NCBIfam" id="NF037995">
    <property type="entry name" value="TRAP_S1"/>
    <property type="match status" value="1"/>
</dbReference>
<evidence type="ECO:0000313" key="6">
    <source>
        <dbReference type="EMBL" id="VYT29145.1"/>
    </source>
</evidence>